<dbReference type="CDD" id="cd04179">
    <property type="entry name" value="DPM_DPG-synthase_like"/>
    <property type="match status" value="1"/>
</dbReference>
<keyword evidence="1" id="KW-1133">Transmembrane helix</keyword>
<dbReference type="SUPFAM" id="SSF53448">
    <property type="entry name" value="Nucleotide-diphospho-sugar transferases"/>
    <property type="match status" value="1"/>
</dbReference>
<dbReference type="Gene3D" id="3.90.550.10">
    <property type="entry name" value="Spore Coat Polysaccharide Biosynthesis Protein SpsA, Chain A"/>
    <property type="match status" value="1"/>
</dbReference>
<dbReference type="EMBL" id="BARW01023007">
    <property type="protein sequence ID" value="GAI90729.1"/>
    <property type="molecule type" value="Genomic_DNA"/>
</dbReference>
<feature type="domain" description="Glycosyltransferase 2-like" evidence="2">
    <location>
        <begin position="3"/>
        <end position="135"/>
    </location>
</feature>
<dbReference type="AlphaFoldDB" id="X1UEG1"/>
<dbReference type="Pfam" id="PF00535">
    <property type="entry name" value="Glycos_transf_2"/>
    <property type="match status" value="1"/>
</dbReference>
<keyword evidence="1" id="KW-0812">Transmembrane</keyword>
<dbReference type="InterPro" id="IPR050256">
    <property type="entry name" value="Glycosyltransferase_2"/>
</dbReference>
<evidence type="ECO:0000259" key="2">
    <source>
        <dbReference type="Pfam" id="PF00535"/>
    </source>
</evidence>
<sequence>QADIVVVDGESRDATAELARKLEAIVLKVPHSLGIAGGVETGFSFADLEGYDVVVRVDGDGQHNPDEISRLMQPILDARADITIGSRYIGAGDYKGSLSRTLSAKLFALVISAIIRQKISDATSGFQAVNRRVIEFLSHSHSFDYSEVEAIVLFKNAGFRILEIPVAMEKRVQGQSSFTFVRAFYYIFTGMLSLLVNLLKGKP</sequence>
<organism evidence="3">
    <name type="scientific">marine sediment metagenome</name>
    <dbReference type="NCBI Taxonomy" id="412755"/>
    <lineage>
        <taxon>unclassified sequences</taxon>
        <taxon>metagenomes</taxon>
        <taxon>ecological metagenomes</taxon>
    </lineage>
</organism>
<keyword evidence="1" id="KW-0472">Membrane</keyword>
<name>X1UEG1_9ZZZZ</name>
<dbReference type="PANTHER" id="PTHR48090:SF7">
    <property type="entry name" value="RFBJ PROTEIN"/>
    <property type="match status" value="1"/>
</dbReference>
<dbReference type="PANTHER" id="PTHR48090">
    <property type="entry name" value="UNDECAPRENYL-PHOSPHATE 4-DEOXY-4-FORMAMIDO-L-ARABINOSE TRANSFERASE-RELATED"/>
    <property type="match status" value="1"/>
</dbReference>
<gene>
    <name evidence="3" type="ORF">S12H4_38255</name>
</gene>
<protein>
    <recommendedName>
        <fullName evidence="2">Glycosyltransferase 2-like domain-containing protein</fullName>
    </recommendedName>
</protein>
<proteinExistence type="predicted"/>
<feature type="non-terminal residue" evidence="3">
    <location>
        <position position="1"/>
    </location>
</feature>
<dbReference type="InterPro" id="IPR029044">
    <property type="entry name" value="Nucleotide-diphossugar_trans"/>
</dbReference>
<evidence type="ECO:0000256" key="1">
    <source>
        <dbReference type="SAM" id="Phobius"/>
    </source>
</evidence>
<feature type="transmembrane region" description="Helical" evidence="1">
    <location>
        <begin position="183"/>
        <end position="199"/>
    </location>
</feature>
<evidence type="ECO:0000313" key="3">
    <source>
        <dbReference type="EMBL" id="GAI90729.1"/>
    </source>
</evidence>
<dbReference type="InterPro" id="IPR001173">
    <property type="entry name" value="Glyco_trans_2-like"/>
</dbReference>
<comment type="caution">
    <text evidence="3">The sequence shown here is derived from an EMBL/GenBank/DDBJ whole genome shotgun (WGS) entry which is preliminary data.</text>
</comment>
<reference evidence="3" key="1">
    <citation type="journal article" date="2014" name="Front. Microbiol.">
        <title>High frequency of phylogenetically diverse reductive dehalogenase-homologous genes in deep subseafloor sedimentary metagenomes.</title>
        <authorList>
            <person name="Kawai M."/>
            <person name="Futagami T."/>
            <person name="Toyoda A."/>
            <person name="Takaki Y."/>
            <person name="Nishi S."/>
            <person name="Hori S."/>
            <person name="Arai W."/>
            <person name="Tsubouchi T."/>
            <person name="Morono Y."/>
            <person name="Uchiyama I."/>
            <person name="Ito T."/>
            <person name="Fujiyama A."/>
            <person name="Inagaki F."/>
            <person name="Takami H."/>
        </authorList>
    </citation>
    <scope>NUCLEOTIDE SEQUENCE</scope>
    <source>
        <strain evidence="3">Expedition CK06-06</strain>
    </source>
</reference>
<accession>X1UEG1</accession>